<dbReference type="GO" id="GO:0062129">
    <property type="term" value="C:chitin-based extracellular matrix"/>
    <property type="evidence" value="ECO:0007669"/>
    <property type="project" value="TreeGrafter"/>
</dbReference>
<reference evidence="3 4" key="1">
    <citation type="journal article" date="2022" name="Nat. Ecol. Evol.">
        <title>A masculinizing supergene underlies an exaggerated male reproductive morph in a spider.</title>
        <authorList>
            <person name="Hendrickx F."/>
            <person name="De Corte Z."/>
            <person name="Sonet G."/>
            <person name="Van Belleghem S.M."/>
            <person name="Kostlbacher S."/>
            <person name="Vangestel C."/>
        </authorList>
    </citation>
    <scope>NUCLEOTIDE SEQUENCE [LARGE SCALE GENOMIC DNA]</scope>
    <source>
        <strain evidence="3">W744_W776</strain>
    </source>
</reference>
<dbReference type="GO" id="GO:0008010">
    <property type="term" value="F:structural constituent of chitin-based larval cuticle"/>
    <property type="evidence" value="ECO:0007669"/>
    <property type="project" value="TreeGrafter"/>
</dbReference>
<feature type="region of interest" description="Disordered" evidence="2">
    <location>
        <begin position="359"/>
        <end position="405"/>
    </location>
</feature>
<dbReference type="InterPro" id="IPR029070">
    <property type="entry name" value="Chitinase_insertion_sf"/>
</dbReference>
<protein>
    <recommendedName>
        <fullName evidence="5">Cuticle protein</fullName>
    </recommendedName>
</protein>
<dbReference type="InterPro" id="IPR050468">
    <property type="entry name" value="Cuticle_Struct_Prot"/>
</dbReference>
<feature type="compositionally biased region" description="Low complexity" evidence="2">
    <location>
        <begin position="364"/>
        <end position="375"/>
    </location>
</feature>
<comment type="caution">
    <text evidence="3">The sequence shown here is derived from an EMBL/GenBank/DDBJ whole genome shotgun (WGS) entry which is preliminary data.</text>
</comment>
<name>A0AAV6UR85_9ARAC</name>
<evidence type="ECO:0008006" key="5">
    <source>
        <dbReference type="Google" id="ProtNLM"/>
    </source>
</evidence>
<evidence type="ECO:0000256" key="2">
    <source>
        <dbReference type="SAM" id="MobiDB-lite"/>
    </source>
</evidence>
<sequence>MFPLFSNVNSFREDPNSFNSKARKIETYSSRYDNPTNDPTLIAKTPFAFGYRFTDDYGTMQTREEKTDPNGSKTGSYSFIDATGTYRQVDYIADSHGFRATVKTNEPGTLPAEPADVSIQVENDRSSQRNARHLPPQLEFSNHVFSRYKNYSSDNYGQRTEYPSNPLQGHADPSFFKDPLFGINPPSRQQYVPPQKDHSYTDNLNQYNSPQYPPRQPLRKFSSSNWNLNNPIDYPNLPDSNPNSPVDFPKLPRVNLNNPVDYPKLPDLNINNPVDYPKLPRVNLNNPIDYPKLADVNFNDPLNYPKLPGVNLNNPLDYPKVPSFDVDEFFQDPNLNPSYAFGDKIADFGNNNKREYSLLPPSPSSSYPSRQSSYRSRPKHSRQQYKIHTPKGYENNPNLPIYKDK</sequence>
<dbReference type="Pfam" id="PF00379">
    <property type="entry name" value="Chitin_bind_4"/>
    <property type="match status" value="1"/>
</dbReference>
<keyword evidence="4" id="KW-1185">Reference proteome</keyword>
<evidence type="ECO:0000313" key="4">
    <source>
        <dbReference type="Proteomes" id="UP000827092"/>
    </source>
</evidence>
<feature type="compositionally biased region" description="Polar residues" evidence="2">
    <location>
        <begin position="201"/>
        <end position="210"/>
    </location>
</feature>
<evidence type="ECO:0000256" key="1">
    <source>
        <dbReference type="PROSITE-ProRule" id="PRU00497"/>
    </source>
</evidence>
<dbReference type="EMBL" id="JAFNEN010000311">
    <property type="protein sequence ID" value="KAG8186116.1"/>
    <property type="molecule type" value="Genomic_DNA"/>
</dbReference>
<dbReference type="PANTHER" id="PTHR10380:SF235">
    <property type="entry name" value="CUTICULAR PROTEIN 73D, ISOFORM B"/>
    <property type="match status" value="1"/>
</dbReference>
<gene>
    <name evidence="3" type="ORF">JTE90_022707</name>
</gene>
<feature type="region of interest" description="Disordered" evidence="2">
    <location>
        <begin position="151"/>
        <end position="223"/>
    </location>
</feature>
<accession>A0AAV6UR85</accession>
<dbReference type="PANTHER" id="PTHR10380">
    <property type="entry name" value="CUTICLE PROTEIN"/>
    <property type="match status" value="1"/>
</dbReference>
<feature type="compositionally biased region" description="Basic residues" evidence="2">
    <location>
        <begin position="376"/>
        <end position="389"/>
    </location>
</feature>
<dbReference type="PROSITE" id="PS51155">
    <property type="entry name" value="CHIT_BIND_RR_2"/>
    <property type="match status" value="1"/>
</dbReference>
<proteinExistence type="predicted"/>
<dbReference type="Gene3D" id="3.10.50.10">
    <property type="match status" value="1"/>
</dbReference>
<evidence type="ECO:0000313" key="3">
    <source>
        <dbReference type="EMBL" id="KAG8186116.1"/>
    </source>
</evidence>
<keyword evidence="1" id="KW-0193">Cuticle</keyword>
<dbReference type="AlphaFoldDB" id="A0AAV6UR85"/>
<feature type="compositionally biased region" description="Polar residues" evidence="2">
    <location>
        <begin position="151"/>
        <end position="167"/>
    </location>
</feature>
<dbReference type="Proteomes" id="UP000827092">
    <property type="component" value="Unassembled WGS sequence"/>
</dbReference>
<dbReference type="InterPro" id="IPR000618">
    <property type="entry name" value="Insect_cuticle"/>
</dbReference>
<organism evidence="3 4">
    <name type="scientific">Oedothorax gibbosus</name>
    <dbReference type="NCBI Taxonomy" id="931172"/>
    <lineage>
        <taxon>Eukaryota</taxon>
        <taxon>Metazoa</taxon>
        <taxon>Ecdysozoa</taxon>
        <taxon>Arthropoda</taxon>
        <taxon>Chelicerata</taxon>
        <taxon>Arachnida</taxon>
        <taxon>Araneae</taxon>
        <taxon>Araneomorphae</taxon>
        <taxon>Entelegynae</taxon>
        <taxon>Araneoidea</taxon>
        <taxon>Linyphiidae</taxon>
        <taxon>Erigoninae</taxon>
        <taxon>Oedothorax</taxon>
    </lineage>
</organism>